<organism evidence="1 2">
    <name type="scientific">Phyllosticta capitalensis</name>
    <dbReference type="NCBI Taxonomy" id="121624"/>
    <lineage>
        <taxon>Eukaryota</taxon>
        <taxon>Fungi</taxon>
        <taxon>Dikarya</taxon>
        <taxon>Ascomycota</taxon>
        <taxon>Pezizomycotina</taxon>
        <taxon>Dothideomycetes</taxon>
        <taxon>Dothideomycetes incertae sedis</taxon>
        <taxon>Botryosphaeriales</taxon>
        <taxon>Phyllostictaceae</taxon>
        <taxon>Phyllosticta</taxon>
    </lineage>
</organism>
<proteinExistence type="predicted"/>
<dbReference type="EMBL" id="JBBWRZ010000003">
    <property type="protein sequence ID" value="KAK8240272.1"/>
    <property type="molecule type" value="Genomic_DNA"/>
</dbReference>
<evidence type="ECO:0000313" key="2">
    <source>
        <dbReference type="Proteomes" id="UP001492380"/>
    </source>
</evidence>
<evidence type="ECO:0000313" key="1">
    <source>
        <dbReference type="EMBL" id="KAK8240272.1"/>
    </source>
</evidence>
<comment type="caution">
    <text evidence="1">The sequence shown here is derived from an EMBL/GenBank/DDBJ whole genome shotgun (WGS) entry which is preliminary data.</text>
</comment>
<reference evidence="1 2" key="1">
    <citation type="submission" date="2024-04" db="EMBL/GenBank/DDBJ databases">
        <title>Phyllosticta paracitricarpa is synonymous to the EU quarantine fungus P. citricarpa based on phylogenomic analyses.</title>
        <authorList>
            <consortium name="Lawrence Berkeley National Laboratory"/>
            <person name="Van Ingen-Buijs V.A."/>
            <person name="Van Westerhoven A.C."/>
            <person name="Haridas S."/>
            <person name="Skiadas P."/>
            <person name="Martin F."/>
            <person name="Groenewald J.Z."/>
            <person name="Crous P.W."/>
            <person name="Seidl M.F."/>
        </authorList>
    </citation>
    <scope>NUCLEOTIDE SEQUENCE [LARGE SCALE GENOMIC DNA]</scope>
    <source>
        <strain evidence="1 2">CBS 123374</strain>
    </source>
</reference>
<gene>
    <name evidence="1" type="ORF">HDK90DRAFT_178379</name>
</gene>
<name>A0ABR1YWZ5_9PEZI</name>
<protein>
    <submittedName>
        <fullName evidence="1">Uncharacterized protein</fullName>
    </submittedName>
</protein>
<dbReference type="Proteomes" id="UP001492380">
    <property type="component" value="Unassembled WGS sequence"/>
</dbReference>
<accession>A0ABR1YWZ5</accession>
<sequence length="133" mass="14882">MATPEFKLLGMCRYELKRPSPTRRSWCAIPLVITHLLLSTFAQPGQAVMVRAGKIMMGLATVLLGFLVRIAKFLFPSKCLDLNEMSLLASCRSRSACHVCCPGRMWGFGFGCQGCQPEFRIDKIAKTRQRDVP</sequence>
<keyword evidence="2" id="KW-1185">Reference proteome</keyword>